<organism evidence="5 6">
    <name type="scientific">Podospora aff. communis PSN243</name>
    <dbReference type="NCBI Taxonomy" id="3040156"/>
    <lineage>
        <taxon>Eukaryota</taxon>
        <taxon>Fungi</taxon>
        <taxon>Dikarya</taxon>
        <taxon>Ascomycota</taxon>
        <taxon>Pezizomycotina</taxon>
        <taxon>Sordariomycetes</taxon>
        <taxon>Sordariomycetidae</taxon>
        <taxon>Sordariales</taxon>
        <taxon>Podosporaceae</taxon>
        <taxon>Podospora</taxon>
    </lineage>
</organism>
<feature type="non-terminal residue" evidence="5">
    <location>
        <position position="266"/>
    </location>
</feature>
<comment type="caution">
    <text evidence="5">The sequence shown here is derived from an EMBL/GenBank/DDBJ whole genome shotgun (WGS) entry which is preliminary data.</text>
</comment>
<evidence type="ECO:0000313" key="5">
    <source>
        <dbReference type="EMBL" id="KAK4444207.1"/>
    </source>
</evidence>
<reference evidence="5" key="1">
    <citation type="journal article" date="2023" name="Mol. Phylogenet. Evol.">
        <title>Genome-scale phylogeny and comparative genomics of the fungal order Sordariales.</title>
        <authorList>
            <person name="Hensen N."/>
            <person name="Bonometti L."/>
            <person name="Westerberg I."/>
            <person name="Brannstrom I.O."/>
            <person name="Guillou S."/>
            <person name="Cros-Aarteil S."/>
            <person name="Calhoun S."/>
            <person name="Haridas S."/>
            <person name="Kuo A."/>
            <person name="Mondo S."/>
            <person name="Pangilinan J."/>
            <person name="Riley R."/>
            <person name="LaButti K."/>
            <person name="Andreopoulos B."/>
            <person name="Lipzen A."/>
            <person name="Chen C."/>
            <person name="Yan M."/>
            <person name="Daum C."/>
            <person name="Ng V."/>
            <person name="Clum A."/>
            <person name="Steindorff A."/>
            <person name="Ohm R.A."/>
            <person name="Martin F."/>
            <person name="Silar P."/>
            <person name="Natvig D.O."/>
            <person name="Lalanne C."/>
            <person name="Gautier V."/>
            <person name="Ament-Velasquez S.L."/>
            <person name="Kruys A."/>
            <person name="Hutchinson M.I."/>
            <person name="Powell A.J."/>
            <person name="Barry K."/>
            <person name="Miller A.N."/>
            <person name="Grigoriev I.V."/>
            <person name="Debuchy R."/>
            <person name="Gladieux P."/>
            <person name="Hiltunen Thoren M."/>
            <person name="Johannesson H."/>
        </authorList>
    </citation>
    <scope>NUCLEOTIDE SEQUENCE</scope>
    <source>
        <strain evidence="5">PSN243</strain>
    </source>
</reference>
<evidence type="ECO:0000256" key="2">
    <source>
        <dbReference type="ARBA" id="ARBA00022679"/>
    </source>
</evidence>
<gene>
    <name evidence="5" type="ORF">QBC34DRAFT_284415</name>
</gene>
<protein>
    <submittedName>
        <fullName evidence="5">Methyltransferase</fullName>
    </submittedName>
</protein>
<dbReference type="GO" id="GO:0008168">
    <property type="term" value="F:methyltransferase activity"/>
    <property type="evidence" value="ECO:0007669"/>
    <property type="project" value="UniProtKB-KW"/>
</dbReference>
<name>A0AAV9G8Q2_9PEZI</name>
<comment type="pathway">
    <text evidence="1">Secondary metabolite biosynthesis.</text>
</comment>
<dbReference type="InterPro" id="IPR029063">
    <property type="entry name" value="SAM-dependent_MTases_sf"/>
</dbReference>
<dbReference type="Proteomes" id="UP001321760">
    <property type="component" value="Unassembled WGS sequence"/>
</dbReference>
<sequence>WFFPKPNVPWPARQLLEEYSGIHPRDIDAVVLTLRNRAWETFPFPCIGTFDFLDFQLSQRNRLYPRLLQRLQSGAKFLDIGCCLGHDIRKLVFDGVPGENLTGVELRREFIDLGYELFRDRGRFKGFKGGMVQGDVTQSGGDVGPWGELRGGFDVVNLGMVLHAFTRERQVACLERAVGCLKEGEMGTSVIGTACGAVDGEECFWHGGIPAHNSETFRGLVREVGERTGTRWEVDVKVDSSVSVWNPKHAWLDERVRGLVFEITRV</sequence>
<dbReference type="SUPFAM" id="SSF53335">
    <property type="entry name" value="S-adenosyl-L-methionine-dependent methyltransferases"/>
    <property type="match status" value="1"/>
</dbReference>
<dbReference type="InterPro" id="IPR051654">
    <property type="entry name" value="Meroterpenoid_MTases"/>
</dbReference>
<evidence type="ECO:0000256" key="3">
    <source>
        <dbReference type="ARBA" id="ARBA00022691"/>
    </source>
</evidence>
<feature type="non-terminal residue" evidence="5">
    <location>
        <position position="1"/>
    </location>
</feature>
<comment type="similarity">
    <text evidence="4">Belongs to the class I-like SAM-binding methyltransferase superfamily.</text>
</comment>
<dbReference type="AlphaFoldDB" id="A0AAV9G8Q2"/>
<evidence type="ECO:0000256" key="4">
    <source>
        <dbReference type="ARBA" id="ARBA00038314"/>
    </source>
</evidence>
<evidence type="ECO:0000313" key="6">
    <source>
        <dbReference type="Proteomes" id="UP001321760"/>
    </source>
</evidence>
<reference evidence="5" key="2">
    <citation type="submission" date="2023-05" db="EMBL/GenBank/DDBJ databases">
        <authorList>
            <consortium name="Lawrence Berkeley National Laboratory"/>
            <person name="Steindorff A."/>
            <person name="Hensen N."/>
            <person name="Bonometti L."/>
            <person name="Westerberg I."/>
            <person name="Brannstrom I.O."/>
            <person name="Guillou S."/>
            <person name="Cros-Aarteil S."/>
            <person name="Calhoun S."/>
            <person name="Haridas S."/>
            <person name="Kuo A."/>
            <person name="Mondo S."/>
            <person name="Pangilinan J."/>
            <person name="Riley R."/>
            <person name="Labutti K."/>
            <person name="Andreopoulos B."/>
            <person name="Lipzen A."/>
            <person name="Chen C."/>
            <person name="Yanf M."/>
            <person name="Daum C."/>
            <person name="Ng V."/>
            <person name="Clum A."/>
            <person name="Ohm R."/>
            <person name="Martin F."/>
            <person name="Silar P."/>
            <person name="Natvig D."/>
            <person name="Lalanne C."/>
            <person name="Gautier V."/>
            <person name="Ament-Velasquez S.L."/>
            <person name="Kruys A."/>
            <person name="Hutchinson M.I."/>
            <person name="Powell A.J."/>
            <person name="Barry K."/>
            <person name="Miller A.N."/>
            <person name="Grigoriev I.V."/>
            <person name="Debuchy R."/>
            <person name="Gladieux P."/>
            <person name="Thoren M.H."/>
            <person name="Johannesson H."/>
        </authorList>
    </citation>
    <scope>NUCLEOTIDE SEQUENCE</scope>
    <source>
        <strain evidence="5">PSN243</strain>
    </source>
</reference>
<accession>A0AAV9G8Q2</accession>
<dbReference type="Gene3D" id="3.40.50.150">
    <property type="entry name" value="Vaccinia Virus protein VP39"/>
    <property type="match status" value="1"/>
</dbReference>
<proteinExistence type="inferred from homology"/>
<keyword evidence="5" id="KW-0489">Methyltransferase</keyword>
<dbReference type="PANTHER" id="PTHR35897:SF1">
    <property type="entry name" value="METHYLTRANSFERASE AUSD"/>
    <property type="match status" value="1"/>
</dbReference>
<dbReference type="GO" id="GO:0032259">
    <property type="term" value="P:methylation"/>
    <property type="evidence" value="ECO:0007669"/>
    <property type="project" value="UniProtKB-KW"/>
</dbReference>
<dbReference type="PANTHER" id="PTHR35897">
    <property type="entry name" value="METHYLTRANSFERASE AUSD"/>
    <property type="match status" value="1"/>
</dbReference>
<dbReference type="EMBL" id="MU865980">
    <property type="protein sequence ID" value="KAK4444207.1"/>
    <property type="molecule type" value="Genomic_DNA"/>
</dbReference>
<evidence type="ECO:0000256" key="1">
    <source>
        <dbReference type="ARBA" id="ARBA00005179"/>
    </source>
</evidence>
<keyword evidence="6" id="KW-1185">Reference proteome</keyword>
<keyword evidence="2" id="KW-0808">Transferase</keyword>
<keyword evidence="3" id="KW-0949">S-adenosyl-L-methionine</keyword>